<dbReference type="EMBL" id="BAABKK010000033">
    <property type="protein sequence ID" value="GAA5200919.1"/>
    <property type="molecule type" value="Genomic_DNA"/>
</dbReference>
<sequence length="459" mass="50389">MPAKNTGASRTWTTLAALRSLSVNAWDRGQLLREALEPTEAYPRRRALKRPSAAELRDDYAAAREWAAELFASAGTFTLETVDVGRTTIGSNHLPAAAVFARVEDEVAFVGKTRELGQFRSLAEELTGLDPALSSWVLKRPLQLLALGDAALTAARVALWLMENPGPGIYLRQLSLPGVHTKFIETHRRVIDEMVAVLQHRPPADDLPGQSTVSDGAALAGTEGPLLSPIARTPAARFAERHGFLHPPELVRFRLLDPNIPLLGDARDVMVTAEAFSTIRLPVTSVLVTENLVNFLALPQRPRSLALFGAGYGFSSLRDAEWIRDCEVLYWGDLDTHGFRILDQLRSVHPHVSSVLMDEATLLAHREAWSVEVSPSRAQLARLTAQEAEVYESLGNNRYGNGARLEQELIRWDWALERIAAGPAGLRPAKTDAIDFRSMPRIESEISTAGILSDLRGDG</sequence>
<evidence type="ECO:0000313" key="4">
    <source>
        <dbReference type="Proteomes" id="UP001500200"/>
    </source>
</evidence>
<name>A0ABP9STT2_9MICC</name>
<protein>
    <submittedName>
        <fullName evidence="3">DUF3322 and DUF2220 domain-containing protein</fullName>
    </submittedName>
</protein>
<dbReference type="Proteomes" id="UP001500200">
    <property type="component" value="Unassembled WGS sequence"/>
</dbReference>
<comment type="caution">
    <text evidence="3">The sequence shown here is derived from an EMBL/GenBank/DDBJ whole genome shotgun (WGS) entry which is preliminary data.</text>
</comment>
<dbReference type="Pfam" id="PF11795">
    <property type="entry name" value="DUF3322"/>
    <property type="match status" value="1"/>
</dbReference>
<dbReference type="Pfam" id="PF09983">
    <property type="entry name" value="JetD_C"/>
    <property type="match status" value="1"/>
</dbReference>
<evidence type="ECO:0000259" key="2">
    <source>
        <dbReference type="Pfam" id="PF11795"/>
    </source>
</evidence>
<feature type="domain" description="DUF3322" evidence="2">
    <location>
        <begin position="18"/>
        <end position="195"/>
    </location>
</feature>
<evidence type="ECO:0000259" key="1">
    <source>
        <dbReference type="Pfam" id="PF09983"/>
    </source>
</evidence>
<keyword evidence="4" id="KW-1185">Reference proteome</keyword>
<proteinExistence type="predicted"/>
<organism evidence="3 4">
    <name type="scientific">Arthrobacter gyeryongensis</name>
    <dbReference type="NCBI Taxonomy" id="1650592"/>
    <lineage>
        <taxon>Bacteria</taxon>
        <taxon>Bacillati</taxon>
        <taxon>Actinomycetota</taxon>
        <taxon>Actinomycetes</taxon>
        <taxon>Micrococcales</taxon>
        <taxon>Micrococcaceae</taxon>
        <taxon>Arthrobacter</taxon>
    </lineage>
</organism>
<accession>A0ABP9STT2</accession>
<dbReference type="InterPro" id="IPR024537">
    <property type="entry name" value="DUF3322"/>
</dbReference>
<dbReference type="InterPro" id="IPR024534">
    <property type="entry name" value="JetD_C"/>
</dbReference>
<feature type="domain" description="Wadjet protein JetD C-terminal" evidence="1">
    <location>
        <begin position="243"/>
        <end position="418"/>
    </location>
</feature>
<dbReference type="RefSeq" id="WP_345452747.1">
    <property type="nucleotide sequence ID" value="NZ_BAABKK010000033.1"/>
</dbReference>
<gene>
    <name evidence="3" type="ORF">GCM10023346_44150</name>
</gene>
<reference evidence="4" key="1">
    <citation type="journal article" date="2019" name="Int. J. Syst. Evol. Microbiol.">
        <title>The Global Catalogue of Microorganisms (GCM) 10K type strain sequencing project: providing services to taxonomists for standard genome sequencing and annotation.</title>
        <authorList>
            <consortium name="The Broad Institute Genomics Platform"/>
            <consortium name="The Broad Institute Genome Sequencing Center for Infectious Disease"/>
            <person name="Wu L."/>
            <person name="Ma J."/>
        </authorList>
    </citation>
    <scope>NUCLEOTIDE SEQUENCE [LARGE SCALE GENOMIC DNA]</scope>
    <source>
        <strain evidence="4">JCM 18514</strain>
    </source>
</reference>
<evidence type="ECO:0000313" key="3">
    <source>
        <dbReference type="EMBL" id="GAA5200919.1"/>
    </source>
</evidence>